<proteinExistence type="predicted"/>
<comment type="caution">
    <text evidence="1">The sequence shown here is derived from an EMBL/GenBank/DDBJ whole genome shotgun (WGS) entry which is preliminary data.</text>
</comment>
<sequence>MSESLTHTAAVEDMLRLAFASPELCVAFQEVCREHPQFAQFGGLVPADGGLALRLLDKYRDNWESHKTVKEEIGFRSAPLVPKTAAESSLAFALGWICYRAAERALAPVSEEAAMYRDAYVFHRLYVNNDSTPDAYRTADYERGMERLPAAAAVGSKETAEFFAALQQRFFIEMHTFVPDVEDIEGWFDRLHVSLDDWSAGMERFAEALMNPDLEKAREYVAGSSFYDDGDVLIQAAARLRRGEQLSVAELEAALAAEPASEYARAVKAGLTGLLNASAFFSGRLDREAFQELLAV</sequence>
<reference evidence="1 2" key="1">
    <citation type="submission" date="2019-02" db="EMBL/GenBank/DDBJ databases">
        <title>Paenibacillus sp. nov., isolated from surface-sterilized tissue of Thalictrum simplex L.</title>
        <authorList>
            <person name="Tuo L."/>
        </authorList>
    </citation>
    <scope>NUCLEOTIDE SEQUENCE [LARGE SCALE GENOMIC DNA]</scope>
    <source>
        <strain evidence="1 2">N2SHLJ1</strain>
    </source>
</reference>
<dbReference type="EMBL" id="SIRE01000037">
    <property type="protein sequence ID" value="TBL69695.1"/>
    <property type="molecule type" value="Genomic_DNA"/>
</dbReference>
<organism evidence="1 2">
    <name type="scientific">Paenibacillus thalictri</name>
    <dbReference type="NCBI Taxonomy" id="2527873"/>
    <lineage>
        <taxon>Bacteria</taxon>
        <taxon>Bacillati</taxon>
        <taxon>Bacillota</taxon>
        <taxon>Bacilli</taxon>
        <taxon>Bacillales</taxon>
        <taxon>Paenibacillaceae</taxon>
        <taxon>Paenibacillus</taxon>
    </lineage>
</organism>
<name>A0A4Q9DHG6_9BACL</name>
<dbReference type="Proteomes" id="UP000293142">
    <property type="component" value="Unassembled WGS sequence"/>
</dbReference>
<evidence type="ECO:0000313" key="1">
    <source>
        <dbReference type="EMBL" id="TBL69695.1"/>
    </source>
</evidence>
<dbReference type="RefSeq" id="WP_131018341.1">
    <property type="nucleotide sequence ID" value="NZ_SIRE01000037.1"/>
</dbReference>
<dbReference type="AlphaFoldDB" id="A0A4Q9DHG6"/>
<accession>A0A4Q9DHG6</accession>
<evidence type="ECO:0000313" key="2">
    <source>
        <dbReference type="Proteomes" id="UP000293142"/>
    </source>
</evidence>
<protein>
    <submittedName>
        <fullName evidence="1">Uncharacterized protein</fullName>
    </submittedName>
</protein>
<dbReference type="OrthoDB" id="980873at2"/>
<keyword evidence="2" id="KW-1185">Reference proteome</keyword>
<gene>
    <name evidence="1" type="ORF">EYB31_35535</name>
</gene>